<protein>
    <submittedName>
        <fullName evidence="1">Uncharacterized protein</fullName>
    </submittedName>
</protein>
<keyword evidence="2" id="KW-1185">Reference proteome</keyword>
<dbReference type="RefSeq" id="WP_159422072.1">
    <property type="nucleotide sequence ID" value="NZ_CP047180.1"/>
</dbReference>
<sequence length="342" mass="35058">MGRRGRALAGAGVLIAVAVVATGTGPAEGLERALSADDCVESARADWRPAPLLVRGEQAVFDVEVTAREDCPAERLVAVAATASEAIDAALGTAPAGRRSSELVLRAGDDSLAIADLRDRTAPVEAWDGLRRGIDGSLSVRTVESYRVLAIVLAPTSAATALDALDLLLGQRSAITGGDLDWTIEQPATDSRGGAVIRVQEERPADEIVRLAREIDGSFSGVRESTVHLNGAVLNVALAGAPGPSAPRSLRDSVVWPRVLGTMTALTDRGSGYAIGAEIAAEAADGSGPVIDSFASSSLQCAATAGAGETTQAAFEHLRTSIRPAHPGESFALNGLTAPACR</sequence>
<organism evidence="1 2">
    <name type="scientific">Rathayibacter festucae</name>
    <dbReference type="NCBI Taxonomy" id="110937"/>
    <lineage>
        <taxon>Bacteria</taxon>
        <taxon>Bacillati</taxon>
        <taxon>Actinomycetota</taxon>
        <taxon>Actinomycetes</taxon>
        <taxon>Micrococcales</taxon>
        <taxon>Microbacteriaceae</taxon>
        <taxon>Rathayibacter</taxon>
    </lineage>
</organism>
<gene>
    <name evidence="1" type="ORF">GSU69_03250</name>
</gene>
<evidence type="ECO:0000313" key="1">
    <source>
        <dbReference type="EMBL" id="QHC61811.1"/>
    </source>
</evidence>
<name>A0ABX6GWA7_9MICO</name>
<evidence type="ECO:0000313" key="2">
    <source>
        <dbReference type="Proteomes" id="UP000464597"/>
    </source>
</evidence>
<dbReference type="EMBL" id="CP047180">
    <property type="protein sequence ID" value="QHC61811.1"/>
    <property type="molecule type" value="Genomic_DNA"/>
</dbReference>
<proteinExistence type="predicted"/>
<dbReference type="Proteomes" id="UP000464597">
    <property type="component" value="Chromosome"/>
</dbReference>
<reference evidence="2" key="1">
    <citation type="submission" date="2019-12" db="EMBL/GenBank/DDBJ databases">
        <title>Complete and draft genome sequences of new strains and members of some known species of the genus Rathayibacter isolated from plants.</title>
        <authorList>
            <person name="Tarlachkov S.V."/>
            <person name="Starodumova I.P."/>
            <person name="Dorofeeva L.V."/>
            <person name="Prisyazhnaya N.V."/>
            <person name="Leyn S."/>
            <person name="Zlamal J."/>
            <person name="Elan M."/>
            <person name="Osterman A.L."/>
            <person name="Nadler S."/>
            <person name="Subbotin S.A."/>
            <person name="Evtushenko L.I."/>
        </authorList>
    </citation>
    <scope>NUCLEOTIDE SEQUENCE [LARGE SCALE GENOMIC DNA]</scope>
    <source>
        <strain evidence="2">VKM Ac-2802</strain>
    </source>
</reference>
<accession>A0ABX6GWA7</accession>